<organism evidence="1 2">
    <name type="scientific">Rhodococcus daqingensis</name>
    <dbReference type="NCBI Taxonomy" id="2479363"/>
    <lineage>
        <taxon>Bacteria</taxon>
        <taxon>Bacillati</taxon>
        <taxon>Actinomycetota</taxon>
        <taxon>Actinomycetes</taxon>
        <taxon>Mycobacteriales</taxon>
        <taxon>Nocardiaceae</taxon>
        <taxon>Rhodococcus</taxon>
    </lineage>
</organism>
<accession>A0ABW2S386</accession>
<proteinExistence type="predicted"/>
<comment type="caution">
    <text evidence="1">The sequence shown here is derived from an EMBL/GenBank/DDBJ whole genome shotgun (WGS) entry which is preliminary data.</text>
</comment>
<reference evidence="2" key="1">
    <citation type="journal article" date="2019" name="Int. J. Syst. Evol. Microbiol.">
        <title>The Global Catalogue of Microorganisms (GCM) 10K type strain sequencing project: providing services to taxonomists for standard genome sequencing and annotation.</title>
        <authorList>
            <consortium name="The Broad Institute Genomics Platform"/>
            <consortium name="The Broad Institute Genome Sequencing Center for Infectious Disease"/>
            <person name="Wu L."/>
            <person name="Ma J."/>
        </authorList>
    </citation>
    <scope>NUCLEOTIDE SEQUENCE [LARGE SCALE GENOMIC DNA]</scope>
    <source>
        <strain evidence="2">ICMP 19430</strain>
    </source>
</reference>
<evidence type="ECO:0008006" key="3">
    <source>
        <dbReference type="Google" id="ProtNLM"/>
    </source>
</evidence>
<evidence type="ECO:0000313" key="1">
    <source>
        <dbReference type="EMBL" id="MFC7450556.1"/>
    </source>
</evidence>
<sequence length="295" mass="32120">MRDYGLIPGSATIVQYVSPDGVVLTLSGGRMAGEQGFVLGDGPEGLGSAEAKAIFDGAARQIGEDYVDSTYEHGTIDIPIHVFGATVDEFRRRREWLRTLIPRERQGWLCGYTSSTGWRMIATRRGSIKPAYSRDPAGARGATFDVLLYADNPLARAANHVPREWVNVAGGSTSGGSLALYPGPEVPAWPAFIFTGPGELHLHYDTVEAAPVDVTIPYLDPDEVVQIDTEYGAQSLRAKNRRTGARRNLWPLMKGQQFHAPIGANKVTRVAFTVKRATAATRLWATVAQRQEGLL</sequence>
<name>A0ABW2S386_9NOCA</name>
<keyword evidence="2" id="KW-1185">Reference proteome</keyword>
<evidence type="ECO:0000313" key="2">
    <source>
        <dbReference type="Proteomes" id="UP001596484"/>
    </source>
</evidence>
<dbReference type="Proteomes" id="UP001596484">
    <property type="component" value="Unassembled WGS sequence"/>
</dbReference>
<dbReference type="EMBL" id="JBHTCS010000026">
    <property type="protein sequence ID" value="MFC7450556.1"/>
    <property type="molecule type" value="Genomic_DNA"/>
</dbReference>
<gene>
    <name evidence="1" type="ORF">ACFQS9_21900</name>
</gene>
<dbReference type="RefSeq" id="WP_378408605.1">
    <property type="nucleotide sequence ID" value="NZ_JBHTCS010000026.1"/>
</dbReference>
<protein>
    <recommendedName>
        <fullName evidence="3">Phage tail protein</fullName>
    </recommendedName>
</protein>